<evidence type="ECO:0000313" key="9">
    <source>
        <dbReference type="Proteomes" id="UP001374535"/>
    </source>
</evidence>
<keyword evidence="2" id="KW-0812">Transmembrane</keyword>
<evidence type="ECO:0000256" key="7">
    <source>
        <dbReference type="ARBA" id="ARBA00023180"/>
    </source>
</evidence>
<dbReference type="InterPro" id="IPR001611">
    <property type="entry name" value="Leu-rich_rpt"/>
</dbReference>
<evidence type="ECO:0000256" key="2">
    <source>
        <dbReference type="ARBA" id="ARBA00022692"/>
    </source>
</evidence>
<proteinExistence type="predicted"/>
<keyword evidence="6" id="KW-0675">Receptor</keyword>
<evidence type="ECO:0000256" key="6">
    <source>
        <dbReference type="ARBA" id="ARBA00023170"/>
    </source>
</evidence>
<dbReference type="Gene3D" id="3.80.10.10">
    <property type="entry name" value="Ribonuclease Inhibitor"/>
    <property type="match status" value="1"/>
</dbReference>
<evidence type="ECO:0000256" key="4">
    <source>
        <dbReference type="ARBA" id="ARBA00022989"/>
    </source>
</evidence>
<keyword evidence="7" id="KW-0325">Glycoprotein</keyword>
<reference evidence="8 9" key="1">
    <citation type="journal article" date="2023" name="Life. Sci Alliance">
        <title>Evolutionary insights into 3D genome organization and epigenetic landscape of Vigna mungo.</title>
        <authorList>
            <person name="Junaid A."/>
            <person name="Singh B."/>
            <person name="Bhatia S."/>
        </authorList>
    </citation>
    <scope>NUCLEOTIDE SEQUENCE [LARGE SCALE GENOMIC DNA]</scope>
    <source>
        <strain evidence="8">Urdbean</strain>
    </source>
</reference>
<keyword evidence="3" id="KW-0732">Signal</keyword>
<dbReference type="PANTHER" id="PTHR48063:SF63">
    <property type="entry name" value="LEUCINE-RICH RECEPTOR-LIKE KINASE FAMILY PROTEIN"/>
    <property type="match status" value="1"/>
</dbReference>
<protein>
    <submittedName>
        <fullName evidence="8">Uncharacterized protein</fullName>
    </submittedName>
</protein>
<dbReference type="InterPro" id="IPR032675">
    <property type="entry name" value="LRR_dom_sf"/>
</dbReference>
<dbReference type="EMBL" id="CP144697">
    <property type="protein sequence ID" value="WVZ15959.1"/>
    <property type="molecule type" value="Genomic_DNA"/>
</dbReference>
<keyword evidence="4" id="KW-1133">Transmembrane helix</keyword>
<evidence type="ECO:0000256" key="3">
    <source>
        <dbReference type="ARBA" id="ARBA00022729"/>
    </source>
</evidence>
<dbReference type="AlphaFoldDB" id="A0AAQ3NTV5"/>
<sequence>MLRVESSQLSGNLPVSFEKLSSLRYLSLFQNQLSGNPFGSLRSLSKLSFLDIGYNRFEGVVMENHLINLKLQGGICRGSDCNRGIFPLQLLKFPSGADLMGISEVVGRIDRDFFQNRDIFPPITSEIPQEAVGIAVGGDSER</sequence>
<organism evidence="8 9">
    <name type="scientific">Vigna mungo</name>
    <name type="common">Black gram</name>
    <name type="synonym">Phaseolus mungo</name>
    <dbReference type="NCBI Taxonomy" id="3915"/>
    <lineage>
        <taxon>Eukaryota</taxon>
        <taxon>Viridiplantae</taxon>
        <taxon>Streptophyta</taxon>
        <taxon>Embryophyta</taxon>
        <taxon>Tracheophyta</taxon>
        <taxon>Spermatophyta</taxon>
        <taxon>Magnoliopsida</taxon>
        <taxon>eudicotyledons</taxon>
        <taxon>Gunneridae</taxon>
        <taxon>Pentapetalae</taxon>
        <taxon>rosids</taxon>
        <taxon>fabids</taxon>
        <taxon>Fabales</taxon>
        <taxon>Fabaceae</taxon>
        <taxon>Papilionoideae</taxon>
        <taxon>50 kb inversion clade</taxon>
        <taxon>NPAAA clade</taxon>
        <taxon>indigoferoid/millettioid clade</taxon>
        <taxon>Phaseoleae</taxon>
        <taxon>Vigna</taxon>
    </lineage>
</organism>
<name>A0AAQ3NTV5_VIGMU</name>
<dbReference type="SUPFAM" id="SSF52058">
    <property type="entry name" value="L domain-like"/>
    <property type="match status" value="1"/>
</dbReference>
<dbReference type="GO" id="GO:0016020">
    <property type="term" value="C:membrane"/>
    <property type="evidence" value="ECO:0007669"/>
    <property type="project" value="UniProtKB-SubCell"/>
</dbReference>
<keyword evidence="9" id="KW-1185">Reference proteome</keyword>
<dbReference type="Pfam" id="PF00560">
    <property type="entry name" value="LRR_1"/>
    <property type="match status" value="1"/>
</dbReference>
<accession>A0AAQ3NTV5</accession>
<keyword evidence="5" id="KW-0472">Membrane</keyword>
<dbReference type="Proteomes" id="UP001374535">
    <property type="component" value="Chromosome 4"/>
</dbReference>
<evidence type="ECO:0000256" key="1">
    <source>
        <dbReference type="ARBA" id="ARBA00004479"/>
    </source>
</evidence>
<evidence type="ECO:0000313" key="8">
    <source>
        <dbReference type="EMBL" id="WVZ15959.1"/>
    </source>
</evidence>
<evidence type="ECO:0000256" key="5">
    <source>
        <dbReference type="ARBA" id="ARBA00023136"/>
    </source>
</evidence>
<comment type="subcellular location">
    <subcellularLocation>
        <location evidence="1">Membrane</location>
        <topology evidence="1">Single-pass type I membrane protein</topology>
    </subcellularLocation>
</comment>
<dbReference type="InterPro" id="IPR046956">
    <property type="entry name" value="RLP23-like"/>
</dbReference>
<dbReference type="PANTHER" id="PTHR48063">
    <property type="entry name" value="LRR RECEPTOR-LIKE KINASE"/>
    <property type="match status" value="1"/>
</dbReference>
<gene>
    <name evidence="8" type="ORF">V8G54_013525</name>
</gene>